<evidence type="ECO:0000256" key="5">
    <source>
        <dbReference type="ARBA" id="ARBA00022801"/>
    </source>
</evidence>
<dbReference type="InterPro" id="IPR051048">
    <property type="entry name" value="Peptidase_S8/S53_subtilisin"/>
</dbReference>
<dbReference type="Pfam" id="PF00082">
    <property type="entry name" value="Peptidase_S8"/>
    <property type="match status" value="1"/>
</dbReference>
<dbReference type="InterPro" id="IPR036852">
    <property type="entry name" value="Peptidase_S8/S53_dom_sf"/>
</dbReference>
<dbReference type="PRINTS" id="PR00723">
    <property type="entry name" value="SUBTILISIN"/>
</dbReference>
<evidence type="ECO:0000256" key="8">
    <source>
        <dbReference type="PROSITE-ProRule" id="PRU01240"/>
    </source>
</evidence>
<dbReference type="GO" id="GO:0004252">
    <property type="term" value="F:serine-type endopeptidase activity"/>
    <property type="evidence" value="ECO:0007669"/>
    <property type="project" value="UniProtKB-UniRule"/>
</dbReference>
<proteinExistence type="inferred from homology"/>
<dbReference type="PROSITE" id="PS00137">
    <property type="entry name" value="SUBTILASE_HIS"/>
    <property type="match status" value="1"/>
</dbReference>
<evidence type="ECO:0000256" key="3">
    <source>
        <dbReference type="ARBA" id="ARBA00022670"/>
    </source>
</evidence>
<reference evidence="12" key="1">
    <citation type="submission" date="2022-07" db="EMBL/GenBank/DDBJ databases">
        <title>Phylogenomic reconstructions and comparative analyses of Kickxellomycotina fungi.</title>
        <authorList>
            <person name="Reynolds N.K."/>
            <person name="Stajich J.E."/>
            <person name="Barry K."/>
            <person name="Grigoriev I.V."/>
            <person name="Crous P."/>
            <person name="Smith M.E."/>
        </authorList>
    </citation>
    <scope>NUCLEOTIDE SEQUENCE</scope>
    <source>
        <strain evidence="12">RSA 567</strain>
    </source>
</reference>
<keyword evidence="5 8" id="KW-0378">Hydrolase</keyword>
<evidence type="ECO:0000313" key="12">
    <source>
        <dbReference type="EMBL" id="KAJ1984718.1"/>
    </source>
</evidence>
<dbReference type="Proteomes" id="UP001151582">
    <property type="component" value="Unassembled WGS sequence"/>
</dbReference>
<dbReference type="Gene3D" id="3.40.50.200">
    <property type="entry name" value="Peptidase S8/S53 domain"/>
    <property type="match status" value="2"/>
</dbReference>
<evidence type="ECO:0000256" key="6">
    <source>
        <dbReference type="ARBA" id="ARBA00022825"/>
    </source>
</evidence>
<feature type="signal peptide" evidence="9">
    <location>
        <begin position="1"/>
        <end position="21"/>
    </location>
</feature>
<dbReference type="PANTHER" id="PTHR43399:SF4">
    <property type="entry name" value="CELL WALL-ASSOCIATED PROTEASE"/>
    <property type="match status" value="1"/>
</dbReference>
<feature type="domain" description="PA" evidence="11">
    <location>
        <begin position="368"/>
        <end position="440"/>
    </location>
</feature>
<dbReference type="AlphaFoldDB" id="A0A9W8EFW1"/>
<evidence type="ECO:0000256" key="1">
    <source>
        <dbReference type="ARBA" id="ARBA00011073"/>
    </source>
</evidence>
<evidence type="ECO:0008006" key="14">
    <source>
        <dbReference type="Google" id="ProtNLM"/>
    </source>
</evidence>
<evidence type="ECO:0000313" key="13">
    <source>
        <dbReference type="Proteomes" id="UP001151582"/>
    </source>
</evidence>
<keyword evidence="13" id="KW-1185">Reference proteome</keyword>
<dbReference type="InterPro" id="IPR015500">
    <property type="entry name" value="Peptidase_S8_subtilisin-rel"/>
</dbReference>
<evidence type="ECO:0000259" key="10">
    <source>
        <dbReference type="Pfam" id="PF00082"/>
    </source>
</evidence>
<keyword evidence="3 8" id="KW-0645">Protease</keyword>
<dbReference type="PANTHER" id="PTHR43399">
    <property type="entry name" value="SUBTILISIN-RELATED"/>
    <property type="match status" value="1"/>
</dbReference>
<gene>
    <name evidence="12" type="ORF">H4R34_000480</name>
</gene>
<evidence type="ECO:0000256" key="2">
    <source>
        <dbReference type="ARBA" id="ARBA00022525"/>
    </source>
</evidence>
<evidence type="ECO:0000256" key="9">
    <source>
        <dbReference type="SAM" id="SignalP"/>
    </source>
</evidence>
<dbReference type="EMBL" id="JANBQB010000012">
    <property type="protein sequence ID" value="KAJ1984718.1"/>
    <property type="molecule type" value="Genomic_DNA"/>
</dbReference>
<dbReference type="GO" id="GO:0006508">
    <property type="term" value="P:proteolysis"/>
    <property type="evidence" value="ECO:0007669"/>
    <property type="project" value="UniProtKB-KW"/>
</dbReference>
<dbReference type="InterPro" id="IPR022398">
    <property type="entry name" value="Peptidase_S8_His-AS"/>
</dbReference>
<feature type="chain" id="PRO_5040964219" description="Peptidase S8/S53 domain-containing protein" evidence="9">
    <location>
        <begin position="22"/>
        <end position="857"/>
    </location>
</feature>
<keyword evidence="4 9" id="KW-0732">Signal</keyword>
<dbReference type="InterPro" id="IPR000209">
    <property type="entry name" value="Peptidase_S8/S53_dom"/>
</dbReference>
<dbReference type="InterPro" id="IPR023827">
    <property type="entry name" value="Peptidase_S8_Asp-AS"/>
</dbReference>
<dbReference type="OrthoDB" id="10256524at2759"/>
<evidence type="ECO:0000256" key="7">
    <source>
        <dbReference type="PIRSR" id="PIRSR615500-1"/>
    </source>
</evidence>
<dbReference type="InterPro" id="IPR003137">
    <property type="entry name" value="PA_domain"/>
</dbReference>
<evidence type="ECO:0000259" key="11">
    <source>
        <dbReference type="Pfam" id="PF02225"/>
    </source>
</evidence>
<dbReference type="InterPro" id="IPR046450">
    <property type="entry name" value="PA_dom_sf"/>
</dbReference>
<keyword evidence="2" id="KW-0964">Secreted</keyword>
<organism evidence="12 13">
    <name type="scientific">Dimargaris verticillata</name>
    <dbReference type="NCBI Taxonomy" id="2761393"/>
    <lineage>
        <taxon>Eukaryota</taxon>
        <taxon>Fungi</taxon>
        <taxon>Fungi incertae sedis</taxon>
        <taxon>Zoopagomycota</taxon>
        <taxon>Kickxellomycotina</taxon>
        <taxon>Dimargaritomycetes</taxon>
        <taxon>Dimargaritales</taxon>
        <taxon>Dimargaritaceae</taxon>
        <taxon>Dimargaris</taxon>
    </lineage>
</organism>
<protein>
    <recommendedName>
        <fullName evidence="14">Peptidase S8/S53 domain-containing protein</fullName>
    </recommendedName>
</protein>
<sequence>MGYWLQRWALWVILGLKLVHAQRNLRTHSSYLVTFDGVVSAEATEQSYRLFQQQMAHANIPFTLESKYTTGITGISIEVEKRYYRAIDDLPIVDLIQPNQVLELQSSANLNAVTDSGNDLPPMPFLAHDYTGLNDLLKAKNVTGKGVRVGIIDTGIDHRHRAFGSCYKTPGCRVAYGYDFVGDDFDGVTEPQPDDDPLDTCNAHGTAVAGIIAGNDGEFRGVAPEATLGIYRVMSCKNVLYDRYIMDALTKAVEDDMEVINLSVGNSQAFFWSVLSQFANNIGKQKKVVMAAVGNTGNQYMFTMYSPAVAVNTFAVGSYELPYYYALPLTCHLSSGNFTIPRSATQNGAPELRLPAIDLILGTDSNNQTTGCAPFAQDLTGKVVLLVRGACEVQTKAANAEDAGAVAAIVYDITNDPLGPYVFEGSGHIPTVMIGRMHGLVLQDQLKAGEVWVSSEPLPTVFKHDAPFTVSPYSSWGPGVYMENKPDMLAPGSNLYVPVPKEFGSYGIVSGTSFSTAYMSGCAAIIADEKTYISYKWAKRDLSFNARVATSLDRTTAPTAQQGYGMLNLTRLFETYHNAISKHFGYLFGTQLVPAGAPGPTNNLTLVNWTGKPRTIRLKHIPSVSISAFDAQGNLLLKPRTSNVAANLGFDTLTIEQTSKEQFLNVTFDVRHFDPKDKWVYSGFVEVRDLDGLLLDRSSYVGLAASMHDLPMLPPPNSPDAPCLTRGKDQTCLALSGNHAYTMTGDDFPSVRYRLQFGVRAIYFTIITTVNGEAKEYLINEGDPRGAVRNDFSVRPYYTALWDGSVYKPYSDPTLMAMPAGEYHFRFRLCRPGYICNRAAPDSRFRIWESNPFTITR</sequence>
<dbReference type="Gene3D" id="3.50.30.30">
    <property type="match status" value="1"/>
</dbReference>
<comment type="caution">
    <text evidence="12">The sequence shown here is derived from an EMBL/GenBank/DDBJ whole genome shotgun (WGS) entry which is preliminary data.</text>
</comment>
<dbReference type="PROSITE" id="PS00136">
    <property type="entry name" value="SUBTILASE_ASP"/>
    <property type="match status" value="1"/>
</dbReference>
<dbReference type="SUPFAM" id="SSF52743">
    <property type="entry name" value="Subtilisin-like"/>
    <property type="match status" value="1"/>
</dbReference>
<feature type="active site" description="Charge relay system" evidence="7 8">
    <location>
        <position position="153"/>
    </location>
</feature>
<feature type="active site" description="Charge relay system" evidence="7 8">
    <location>
        <position position="513"/>
    </location>
</feature>
<name>A0A9W8EFW1_9FUNG</name>
<keyword evidence="6 8" id="KW-0720">Serine protease</keyword>
<comment type="similarity">
    <text evidence="1 8">Belongs to the peptidase S8 family.</text>
</comment>
<feature type="domain" description="Peptidase S8/S53" evidence="10">
    <location>
        <begin position="144"/>
        <end position="564"/>
    </location>
</feature>
<dbReference type="SUPFAM" id="SSF52025">
    <property type="entry name" value="PA domain"/>
    <property type="match status" value="1"/>
</dbReference>
<dbReference type="Pfam" id="PF02225">
    <property type="entry name" value="PA"/>
    <property type="match status" value="1"/>
</dbReference>
<feature type="active site" description="Charge relay system" evidence="7 8">
    <location>
        <position position="204"/>
    </location>
</feature>
<evidence type="ECO:0000256" key="4">
    <source>
        <dbReference type="ARBA" id="ARBA00022729"/>
    </source>
</evidence>
<dbReference type="PROSITE" id="PS51892">
    <property type="entry name" value="SUBTILASE"/>
    <property type="match status" value="1"/>
</dbReference>
<accession>A0A9W8EFW1</accession>